<organism evidence="4 5">
    <name type="scientific">Caerostris darwini</name>
    <dbReference type="NCBI Taxonomy" id="1538125"/>
    <lineage>
        <taxon>Eukaryota</taxon>
        <taxon>Metazoa</taxon>
        <taxon>Ecdysozoa</taxon>
        <taxon>Arthropoda</taxon>
        <taxon>Chelicerata</taxon>
        <taxon>Arachnida</taxon>
        <taxon>Araneae</taxon>
        <taxon>Araneomorphae</taxon>
        <taxon>Entelegynae</taxon>
        <taxon>Araneoidea</taxon>
        <taxon>Araneidae</taxon>
        <taxon>Caerostris</taxon>
    </lineage>
</organism>
<evidence type="ECO:0000259" key="3">
    <source>
        <dbReference type="Pfam" id="PF00685"/>
    </source>
</evidence>
<sequence>MICKLLSAALLKEQGDRLKSTDLFSVDLLVRQKMTKKPRYIEIDGIPCSSIDVPEVYRDAMRFKPGKGDTVIVTYPKCGTTWLLQIVSLILRKGEPLVTYKEYFSYIPFLERTTVKELSQMPKPRLMKTHLSIDRLNFSSEAKYIYVARHPADCVVSYYHHTRLFPTYFFTRGKLDDFFELFLTGEVAFGDYFDHLLAGYLLRNEPNVLFLTFESLLSNPRDICLKVARFMGEEHYNNLMADDEVILKKVLEYSSMKFMKSTVNDFWMRKFTDVPSQEAQDANPVMRNVAKFLKEAEDLGEESTGVFFRSGVGGEGKATLSAEQLERLRSRILEKTKNSDVMTLWEEN</sequence>
<dbReference type="InterPro" id="IPR000863">
    <property type="entry name" value="Sulfotransferase_dom"/>
</dbReference>
<proteinExistence type="inferred from homology"/>
<dbReference type="GO" id="GO:0008146">
    <property type="term" value="F:sulfotransferase activity"/>
    <property type="evidence" value="ECO:0007669"/>
    <property type="project" value="InterPro"/>
</dbReference>
<keyword evidence="2" id="KW-0808">Transferase</keyword>
<reference evidence="4 5" key="1">
    <citation type="submission" date="2021-06" db="EMBL/GenBank/DDBJ databases">
        <title>Caerostris darwini draft genome.</title>
        <authorList>
            <person name="Kono N."/>
            <person name="Arakawa K."/>
        </authorList>
    </citation>
    <scope>NUCLEOTIDE SEQUENCE [LARGE SCALE GENOMIC DNA]</scope>
</reference>
<dbReference type="EMBL" id="BPLQ01003787">
    <property type="protein sequence ID" value="GIY03203.1"/>
    <property type="molecule type" value="Genomic_DNA"/>
</dbReference>
<dbReference type="AlphaFoldDB" id="A0AAV4PZU5"/>
<dbReference type="Pfam" id="PF00685">
    <property type="entry name" value="Sulfotransfer_1"/>
    <property type="match status" value="1"/>
</dbReference>
<dbReference type="InterPro" id="IPR027417">
    <property type="entry name" value="P-loop_NTPase"/>
</dbReference>
<comment type="similarity">
    <text evidence="1">Belongs to the sulfotransferase 1 family.</text>
</comment>
<dbReference type="PANTHER" id="PTHR11783">
    <property type="entry name" value="SULFOTRANSFERASE SULT"/>
    <property type="match status" value="1"/>
</dbReference>
<dbReference type="SUPFAM" id="SSF52540">
    <property type="entry name" value="P-loop containing nucleoside triphosphate hydrolases"/>
    <property type="match status" value="1"/>
</dbReference>
<comment type="caution">
    <text evidence="4">The sequence shown here is derived from an EMBL/GenBank/DDBJ whole genome shotgun (WGS) entry which is preliminary data.</text>
</comment>
<name>A0AAV4PZU5_9ARAC</name>
<protein>
    <submittedName>
        <fullName evidence="4">Sulfotransferase 2B1</fullName>
    </submittedName>
</protein>
<dbReference type="Gene3D" id="3.40.50.300">
    <property type="entry name" value="P-loop containing nucleotide triphosphate hydrolases"/>
    <property type="match status" value="1"/>
</dbReference>
<gene>
    <name evidence="4" type="primary">Sult2b1</name>
    <name evidence="4" type="ORF">CDAR_98771</name>
</gene>
<evidence type="ECO:0000256" key="2">
    <source>
        <dbReference type="ARBA" id="ARBA00022679"/>
    </source>
</evidence>
<keyword evidence="5" id="KW-1185">Reference proteome</keyword>
<evidence type="ECO:0000313" key="4">
    <source>
        <dbReference type="EMBL" id="GIY03203.1"/>
    </source>
</evidence>
<dbReference type="Proteomes" id="UP001054837">
    <property type="component" value="Unassembled WGS sequence"/>
</dbReference>
<evidence type="ECO:0000256" key="1">
    <source>
        <dbReference type="ARBA" id="ARBA00005771"/>
    </source>
</evidence>
<accession>A0AAV4PZU5</accession>
<evidence type="ECO:0000313" key="5">
    <source>
        <dbReference type="Proteomes" id="UP001054837"/>
    </source>
</evidence>
<feature type="domain" description="Sulfotransferase" evidence="3">
    <location>
        <begin position="68"/>
        <end position="338"/>
    </location>
</feature>